<dbReference type="Proteomes" id="UP001519343">
    <property type="component" value="Unassembled WGS sequence"/>
</dbReference>
<protein>
    <submittedName>
        <fullName evidence="1">Uncharacterized protein</fullName>
    </submittedName>
</protein>
<name>A0ABS4GLX0_9BACL</name>
<sequence length="38" mass="4088">MREVAVAAVAAVAVEDIKEKLTDEVSFLLAHNAHDKVP</sequence>
<organism evidence="1 2">
    <name type="scientific">Ammoniphilus resinae</name>
    <dbReference type="NCBI Taxonomy" id="861532"/>
    <lineage>
        <taxon>Bacteria</taxon>
        <taxon>Bacillati</taxon>
        <taxon>Bacillota</taxon>
        <taxon>Bacilli</taxon>
        <taxon>Bacillales</taxon>
        <taxon>Paenibacillaceae</taxon>
        <taxon>Aneurinibacillus group</taxon>
        <taxon>Ammoniphilus</taxon>
    </lineage>
</organism>
<comment type="caution">
    <text evidence="1">The sequence shown here is derived from an EMBL/GenBank/DDBJ whole genome shotgun (WGS) entry which is preliminary data.</text>
</comment>
<evidence type="ECO:0000313" key="1">
    <source>
        <dbReference type="EMBL" id="MBP1931263.1"/>
    </source>
</evidence>
<gene>
    <name evidence="1" type="ORF">J2Z37_001260</name>
</gene>
<evidence type="ECO:0000313" key="2">
    <source>
        <dbReference type="Proteomes" id="UP001519343"/>
    </source>
</evidence>
<reference evidence="1 2" key="1">
    <citation type="submission" date="2021-03" db="EMBL/GenBank/DDBJ databases">
        <title>Genomic Encyclopedia of Type Strains, Phase IV (KMG-IV): sequencing the most valuable type-strain genomes for metagenomic binning, comparative biology and taxonomic classification.</title>
        <authorList>
            <person name="Goeker M."/>
        </authorList>
    </citation>
    <scope>NUCLEOTIDE SEQUENCE [LARGE SCALE GENOMIC DNA]</scope>
    <source>
        <strain evidence="1 2">DSM 24738</strain>
    </source>
</reference>
<accession>A0ABS4GLX0</accession>
<dbReference type="EMBL" id="JAGGKT010000002">
    <property type="protein sequence ID" value="MBP1931263.1"/>
    <property type="molecule type" value="Genomic_DNA"/>
</dbReference>
<proteinExistence type="predicted"/>
<keyword evidence="2" id="KW-1185">Reference proteome</keyword>